<name>D5RJW0_9PROT</name>
<dbReference type="OrthoDB" id="6556108at2"/>
<dbReference type="EMBL" id="ADVL01000228">
    <property type="protein sequence ID" value="EFH12411.1"/>
    <property type="molecule type" value="Genomic_DNA"/>
</dbReference>
<proteinExistence type="predicted"/>
<evidence type="ECO:0000313" key="1">
    <source>
        <dbReference type="EMBL" id="EFH12411.1"/>
    </source>
</evidence>
<accession>D5RJW0</accession>
<reference evidence="1 2" key="1">
    <citation type="submission" date="2010-04" db="EMBL/GenBank/DDBJ databases">
        <authorList>
            <person name="Qin X."/>
            <person name="Bachman B."/>
            <person name="Battles P."/>
            <person name="Bell A."/>
            <person name="Bess C."/>
            <person name="Bickham C."/>
            <person name="Chaboub L."/>
            <person name="Chen D."/>
            <person name="Coyle M."/>
            <person name="Deiros D.R."/>
            <person name="Dinh H."/>
            <person name="Forbes L."/>
            <person name="Fowler G."/>
            <person name="Francisco L."/>
            <person name="Fu Q."/>
            <person name="Gubbala S."/>
            <person name="Hale W."/>
            <person name="Han Y."/>
            <person name="Hemphill L."/>
            <person name="Highlander S.K."/>
            <person name="Hirani K."/>
            <person name="Hogues M."/>
            <person name="Jackson L."/>
            <person name="Jakkamsetti A."/>
            <person name="Javaid M."/>
            <person name="Jiang H."/>
            <person name="Korchina V."/>
            <person name="Kovar C."/>
            <person name="Lara F."/>
            <person name="Lee S."/>
            <person name="Mata R."/>
            <person name="Mathew T."/>
            <person name="Moen C."/>
            <person name="Morales K."/>
            <person name="Munidasa M."/>
            <person name="Nazareth L."/>
            <person name="Ngo R."/>
            <person name="Nguyen L."/>
            <person name="Okwuonu G."/>
            <person name="Ongeri F."/>
            <person name="Patil S."/>
            <person name="Petrosino J."/>
            <person name="Pham C."/>
            <person name="Pham P."/>
            <person name="Pu L.-L."/>
            <person name="Puazo M."/>
            <person name="Raj R."/>
            <person name="Reid J."/>
            <person name="Rouhana J."/>
            <person name="Saada N."/>
            <person name="Shang Y."/>
            <person name="Simmons D."/>
            <person name="Thornton R."/>
            <person name="Warren J."/>
            <person name="Weissenberger G."/>
            <person name="Zhang J."/>
            <person name="Zhang L."/>
            <person name="Zhou C."/>
            <person name="Zhu D."/>
            <person name="Muzny D."/>
            <person name="Worley K."/>
            <person name="Gibbs R."/>
        </authorList>
    </citation>
    <scope>NUCLEOTIDE SEQUENCE [LARGE SCALE GENOMIC DNA]</scope>
    <source>
        <strain evidence="1 2">ATCC 49957</strain>
    </source>
</reference>
<organism evidence="1 2">
    <name type="scientific">Pseudoroseomonas cervicalis ATCC 49957</name>
    <dbReference type="NCBI Taxonomy" id="525371"/>
    <lineage>
        <taxon>Bacteria</taxon>
        <taxon>Pseudomonadati</taxon>
        <taxon>Pseudomonadota</taxon>
        <taxon>Alphaproteobacteria</taxon>
        <taxon>Acetobacterales</taxon>
        <taxon>Roseomonadaceae</taxon>
        <taxon>Roseomonas</taxon>
    </lineage>
</organism>
<dbReference type="HOGENOM" id="CLU_1026240_0_0_5"/>
<evidence type="ECO:0000313" key="2">
    <source>
        <dbReference type="Proteomes" id="UP000005324"/>
    </source>
</evidence>
<dbReference type="RefSeq" id="WP_007005219.1">
    <property type="nucleotide sequence ID" value="NZ_GG770781.1"/>
</dbReference>
<keyword evidence="2" id="KW-1185">Reference proteome</keyword>
<gene>
    <name evidence="1" type="ORF">HMPREF0731_1370</name>
</gene>
<dbReference type="Proteomes" id="UP000005324">
    <property type="component" value="Unassembled WGS sequence"/>
</dbReference>
<protein>
    <submittedName>
        <fullName evidence="1">Uncharacterized protein</fullName>
    </submittedName>
</protein>
<comment type="caution">
    <text evidence="1">The sequence shown here is derived from an EMBL/GenBank/DDBJ whole genome shotgun (WGS) entry which is preliminary data.</text>
</comment>
<sequence length="263" mass="26944">MGVFDRLRALFGGRPATPPAPQAAVAPPPDSAACEASQAARDAYWSGIGQVEPDLLAPLISPGLMGGPAWPATRQAYRVVRRGGSLILATDGLSDPFEGVTGGGNGFGMELFLETAEIDPALAGAPGDISGLGRSWAFEILQNVAASVAGAGGVMPMLQRHGVLSMELPGFSQAHSLPRQLPAGFATADDSLGVLIGGPAPDFAVRIPGMPLSPVQAVPVVLLRAEELEALRQGGAEARRALAERLAAAPQRHRSSLVRAALG</sequence>
<dbReference type="AlphaFoldDB" id="D5RJW0"/>